<dbReference type="InterPro" id="IPR003699">
    <property type="entry name" value="QueA"/>
</dbReference>
<keyword evidence="4 13" id="KW-0963">Cytoplasm</keyword>
<evidence type="ECO:0000256" key="6">
    <source>
        <dbReference type="ARBA" id="ARBA00022691"/>
    </source>
</evidence>
<comment type="similarity">
    <text evidence="9 13">Belongs to the QueA family.</text>
</comment>
<comment type="caution">
    <text evidence="14">The sequence shown here is derived from an EMBL/GenBank/DDBJ whole genome shotgun (WGS) entry which is preliminary data.</text>
</comment>
<evidence type="ECO:0000256" key="12">
    <source>
        <dbReference type="ARBA" id="ARBA00076160"/>
    </source>
</evidence>
<comment type="subcellular location">
    <subcellularLocation>
        <location evidence="1 13">Cytoplasm</location>
    </subcellularLocation>
</comment>
<evidence type="ECO:0000256" key="7">
    <source>
        <dbReference type="ARBA" id="ARBA00022785"/>
    </source>
</evidence>
<dbReference type="Gene3D" id="2.40.10.240">
    <property type="entry name" value="QueA-like"/>
    <property type="match status" value="1"/>
</dbReference>
<dbReference type="Proteomes" id="UP000315283">
    <property type="component" value="Unassembled WGS sequence"/>
</dbReference>
<evidence type="ECO:0000256" key="2">
    <source>
        <dbReference type="ARBA" id="ARBA00004691"/>
    </source>
</evidence>
<dbReference type="AlphaFoldDB" id="A0A520N2G0"/>
<dbReference type="UniPathway" id="UPA00392"/>
<keyword evidence="7 13" id="KW-0671">Queuosine biosynthesis</keyword>
<evidence type="ECO:0000256" key="13">
    <source>
        <dbReference type="HAMAP-Rule" id="MF_00113"/>
    </source>
</evidence>
<organism evidence="14 15">
    <name type="scientific">SAR86 cluster bacterium</name>
    <dbReference type="NCBI Taxonomy" id="2030880"/>
    <lineage>
        <taxon>Bacteria</taxon>
        <taxon>Pseudomonadati</taxon>
        <taxon>Pseudomonadota</taxon>
        <taxon>Gammaproteobacteria</taxon>
        <taxon>SAR86 cluster</taxon>
    </lineage>
</organism>
<evidence type="ECO:0000256" key="3">
    <source>
        <dbReference type="ARBA" id="ARBA00011245"/>
    </source>
</evidence>
<evidence type="ECO:0000256" key="4">
    <source>
        <dbReference type="ARBA" id="ARBA00022490"/>
    </source>
</evidence>
<dbReference type="GO" id="GO:0008616">
    <property type="term" value="P:tRNA queuosine(34) biosynthetic process"/>
    <property type="evidence" value="ECO:0007669"/>
    <property type="project" value="UniProtKB-UniRule"/>
</dbReference>
<comment type="pathway">
    <text evidence="2 13">tRNA modification; tRNA-queuosine biosynthesis.</text>
</comment>
<dbReference type="FunFam" id="3.40.1780.10:FF:000001">
    <property type="entry name" value="S-adenosylmethionine:tRNA ribosyltransferase-isomerase"/>
    <property type="match status" value="1"/>
</dbReference>
<dbReference type="PANTHER" id="PTHR30307:SF0">
    <property type="entry name" value="S-ADENOSYLMETHIONINE:TRNA RIBOSYLTRANSFERASE-ISOMERASE"/>
    <property type="match status" value="1"/>
</dbReference>
<comment type="subunit">
    <text evidence="3 13">Monomer.</text>
</comment>
<dbReference type="InterPro" id="IPR036100">
    <property type="entry name" value="QueA_sf"/>
</dbReference>
<evidence type="ECO:0000256" key="11">
    <source>
        <dbReference type="ARBA" id="ARBA00069325"/>
    </source>
</evidence>
<dbReference type="NCBIfam" id="TIGR00113">
    <property type="entry name" value="queA"/>
    <property type="match status" value="1"/>
</dbReference>
<comment type="function">
    <text evidence="13">Transfers and isomerizes the ribose moiety from AdoMet to the 7-aminomethyl group of 7-deazaguanine (preQ1-tRNA) to give epoxyqueuosine (oQ-tRNA).</text>
</comment>
<dbReference type="InterPro" id="IPR042119">
    <property type="entry name" value="QueA_dom2"/>
</dbReference>
<dbReference type="GO" id="GO:0005737">
    <property type="term" value="C:cytoplasm"/>
    <property type="evidence" value="ECO:0007669"/>
    <property type="project" value="UniProtKB-SubCell"/>
</dbReference>
<accession>A0A520N2G0</accession>
<evidence type="ECO:0000256" key="5">
    <source>
        <dbReference type="ARBA" id="ARBA00022679"/>
    </source>
</evidence>
<evidence type="ECO:0000256" key="10">
    <source>
        <dbReference type="ARBA" id="ARBA00066503"/>
    </source>
</evidence>
<dbReference type="Gene3D" id="3.40.1780.10">
    <property type="entry name" value="QueA-like"/>
    <property type="match status" value="1"/>
</dbReference>
<dbReference type="InterPro" id="IPR042118">
    <property type="entry name" value="QueA_dom1"/>
</dbReference>
<evidence type="ECO:0000313" key="14">
    <source>
        <dbReference type="EMBL" id="RZO27625.1"/>
    </source>
</evidence>
<keyword evidence="14" id="KW-0413">Isomerase</keyword>
<comment type="catalytic activity">
    <reaction evidence="8 13">
        <text>7-aminomethyl-7-carbaguanosine(34) in tRNA + S-adenosyl-L-methionine = epoxyqueuosine(34) in tRNA + adenine + L-methionine + 2 H(+)</text>
        <dbReference type="Rhea" id="RHEA:32155"/>
        <dbReference type="Rhea" id="RHEA-COMP:10342"/>
        <dbReference type="Rhea" id="RHEA-COMP:18582"/>
        <dbReference type="ChEBI" id="CHEBI:15378"/>
        <dbReference type="ChEBI" id="CHEBI:16708"/>
        <dbReference type="ChEBI" id="CHEBI:57844"/>
        <dbReference type="ChEBI" id="CHEBI:59789"/>
        <dbReference type="ChEBI" id="CHEBI:82833"/>
        <dbReference type="ChEBI" id="CHEBI:194443"/>
        <dbReference type="EC" id="2.4.99.17"/>
    </reaction>
</comment>
<gene>
    <name evidence="13 14" type="primary">queA</name>
    <name evidence="14" type="ORF">EVA97_03965</name>
</gene>
<evidence type="ECO:0000256" key="9">
    <source>
        <dbReference type="ARBA" id="ARBA00061210"/>
    </source>
</evidence>
<dbReference type="EMBL" id="SHBJ01000034">
    <property type="protein sequence ID" value="RZO27625.1"/>
    <property type="molecule type" value="Genomic_DNA"/>
</dbReference>
<dbReference type="HAMAP" id="MF_00113">
    <property type="entry name" value="QueA"/>
    <property type="match status" value="1"/>
</dbReference>
<evidence type="ECO:0000313" key="15">
    <source>
        <dbReference type="Proteomes" id="UP000315283"/>
    </source>
</evidence>
<dbReference type="SUPFAM" id="SSF111337">
    <property type="entry name" value="QueA-like"/>
    <property type="match status" value="1"/>
</dbReference>
<reference evidence="14 15" key="1">
    <citation type="submission" date="2019-02" db="EMBL/GenBank/DDBJ databases">
        <title>Prokaryotic population dynamics and viral predation in marine succession experiment using metagenomics: the confinement effect.</title>
        <authorList>
            <person name="Haro-Moreno J.M."/>
            <person name="Rodriguez-Valera F."/>
            <person name="Lopez-Perez M."/>
        </authorList>
    </citation>
    <scope>NUCLEOTIDE SEQUENCE [LARGE SCALE GENOMIC DNA]</scope>
    <source>
        <strain evidence="14">MED-G164</strain>
    </source>
</reference>
<dbReference type="Pfam" id="PF02547">
    <property type="entry name" value="Queuosine_synth"/>
    <property type="match status" value="1"/>
</dbReference>
<name>A0A520N2G0_9GAMM</name>
<dbReference type="EC" id="2.4.99.17" evidence="10 13"/>
<protein>
    <recommendedName>
        <fullName evidence="11 13">S-adenosylmethionine:tRNA ribosyltransferase-isomerase</fullName>
        <ecNumber evidence="10 13">2.4.99.17</ecNumber>
    </recommendedName>
    <alternativeName>
        <fullName evidence="12 13">Queuosine biosynthesis protein QueA</fullName>
    </alternativeName>
</protein>
<keyword evidence="6 13" id="KW-0949">S-adenosyl-L-methionine</keyword>
<proteinExistence type="inferred from homology"/>
<keyword evidence="5 13" id="KW-0808">Transferase</keyword>
<evidence type="ECO:0000256" key="8">
    <source>
        <dbReference type="ARBA" id="ARBA00052751"/>
    </source>
</evidence>
<evidence type="ECO:0000256" key="1">
    <source>
        <dbReference type="ARBA" id="ARBA00004496"/>
    </source>
</evidence>
<dbReference type="GO" id="GO:0051075">
    <property type="term" value="F:S-adenosylmethionine:tRNA ribosyltransferase-isomerase activity"/>
    <property type="evidence" value="ECO:0007669"/>
    <property type="project" value="UniProtKB-EC"/>
</dbReference>
<dbReference type="PANTHER" id="PTHR30307">
    <property type="entry name" value="S-ADENOSYLMETHIONINE:TRNA RIBOSYLTRANSFERASE-ISOMERASE"/>
    <property type="match status" value="1"/>
</dbReference>
<sequence length="339" mass="38538">MKTSDFDYELPKDLIANYPLEKRSSSRLLVFTDYLEHKFFNDVLSYFEDGDLLVINKTSVIPARIFGQKESGGSVEIMLERIMEDNQALVQIRAGRAPKKGDKIILKICEVECVERQNNFFILQFDRPPLKVFKAIGHVPLPPYIKRLDENLDKERYSTVYEDKKLQNSVAAPTAGLHFDLELLKAIKEIGVNITSVNLSVGAGTFQPVKVENIEEHDIHKEYIEVSDDVLNMVKATRKAGKKVFAVGTTATRALETAFTNNTSKGFSGYTKLFIYPGYKFKAVDMLITNFHLPQSSLLMLVSAFIGYENMKNIYKTAVNKKYRFLSYGDAMLLKNNEI</sequence>
<keyword evidence="14" id="KW-0328">Glycosyltransferase</keyword>
<dbReference type="NCBIfam" id="NF001140">
    <property type="entry name" value="PRK00147.1"/>
    <property type="match status" value="1"/>
</dbReference>